<name>A0A0A9CQY8_ARUDO</name>
<accession>A0A0A9CQY8</accession>
<proteinExistence type="predicted"/>
<dbReference type="AlphaFoldDB" id="A0A0A9CQY8"/>
<feature type="compositionally biased region" description="Basic residues" evidence="1">
    <location>
        <begin position="1"/>
        <end position="11"/>
    </location>
</feature>
<evidence type="ECO:0000256" key="1">
    <source>
        <dbReference type="SAM" id="MobiDB-lite"/>
    </source>
</evidence>
<protein>
    <submittedName>
        <fullName evidence="2">Uncharacterized protein</fullName>
    </submittedName>
</protein>
<reference evidence="2" key="2">
    <citation type="journal article" date="2015" name="Data Brief">
        <title>Shoot transcriptome of the giant reed, Arundo donax.</title>
        <authorList>
            <person name="Barrero R.A."/>
            <person name="Guerrero F.D."/>
            <person name="Moolhuijzen P."/>
            <person name="Goolsby J.A."/>
            <person name="Tidwell J."/>
            <person name="Bellgard S.E."/>
            <person name="Bellgard M.I."/>
        </authorList>
    </citation>
    <scope>NUCLEOTIDE SEQUENCE</scope>
    <source>
        <tissue evidence="2">Shoot tissue taken approximately 20 cm above the soil surface</tissue>
    </source>
</reference>
<feature type="region of interest" description="Disordered" evidence="1">
    <location>
        <begin position="1"/>
        <end position="32"/>
    </location>
</feature>
<evidence type="ECO:0000313" key="2">
    <source>
        <dbReference type="EMBL" id="JAD76858.1"/>
    </source>
</evidence>
<reference evidence="2" key="1">
    <citation type="submission" date="2014-09" db="EMBL/GenBank/DDBJ databases">
        <authorList>
            <person name="Magalhaes I.L.F."/>
            <person name="Oliveira U."/>
            <person name="Santos F.R."/>
            <person name="Vidigal T.H.D.A."/>
            <person name="Brescovit A.D."/>
            <person name="Santos A.J."/>
        </authorList>
    </citation>
    <scope>NUCLEOTIDE SEQUENCE</scope>
    <source>
        <tissue evidence="2">Shoot tissue taken approximately 20 cm above the soil surface</tissue>
    </source>
</reference>
<sequence>MGSRRKHPRLRRGSEAGQRSATTLPPHRIGRRTRARDGCKFLFPGVEDEEAGGGGVGKISLSKQGEECFGRRGVGASEGSRARAEARYFRATAPGFATGVRDYLRAWDPSWAF</sequence>
<dbReference type="EMBL" id="GBRH01221037">
    <property type="protein sequence ID" value="JAD76858.1"/>
    <property type="molecule type" value="Transcribed_RNA"/>
</dbReference>
<organism evidence="2">
    <name type="scientific">Arundo donax</name>
    <name type="common">Giant reed</name>
    <name type="synonym">Donax arundinaceus</name>
    <dbReference type="NCBI Taxonomy" id="35708"/>
    <lineage>
        <taxon>Eukaryota</taxon>
        <taxon>Viridiplantae</taxon>
        <taxon>Streptophyta</taxon>
        <taxon>Embryophyta</taxon>
        <taxon>Tracheophyta</taxon>
        <taxon>Spermatophyta</taxon>
        <taxon>Magnoliopsida</taxon>
        <taxon>Liliopsida</taxon>
        <taxon>Poales</taxon>
        <taxon>Poaceae</taxon>
        <taxon>PACMAD clade</taxon>
        <taxon>Arundinoideae</taxon>
        <taxon>Arundineae</taxon>
        <taxon>Arundo</taxon>
    </lineage>
</organism>